<feature type="domain" description="PIN" evidence="1">
    <location>
        <begin position="4"/>
        <end position="120"/>
    </location>
</feature>
<name>A0ABM8WK66_9BURK</name>
<dbReference type="RefSeq" id="WP_223983996.1">
    <property type="nucleotide sequence ID" value="NZ_CAJZAG010000002.1"/>
</dbReference>
<dbReference type="InterPro" id="IPR002716">
    <property type="entry name" value="PIN_dom"/>
</dbReference>
<organism evidence="2 3">
    <name type="scientific">Cupriavidus pampae</name>
    <dbReference type="NCBI Taxonomy" id="659251"/>
    <lineage>
        <taxon>Bacteria</taxon>
        <taxon>Pseudomonadati</taxon>
        <taxon>Pseudomonadota</taxon>
        <taxon>Betaproteobacteria</taxon>
        <taxon>Burkholderiales</taxon>
        <taxon>Burkholderiaceae</taxon>
        <taxon>Cupriavidus</taxon>
    </lineage>
</organism>
<keyword evidence="3" id="KW-1185">Reference proteome</keyword>
<dbReference type="Proteomes" id="UP000706525">
    <property type="component" value="Unassembled WGS sequence"/>
</dbReference>
<dbReference type="PANTHER" id="PTHR39664:SF2">
    <property type="entry name" value="NUCLEIC ACID-BINDING PROTEIN, CONTAINING PIN DOMAIN-RELATED"/>
    <property type="match status" value="1"/>
</dbReference>
<accession>A0ABM8WK66</accession>
<dbReference type="CDD" id="cd18683">
    <property type="entry name" value="PIN_VapC-like"/>
    <property type="match status" value="1"/>
</dbReference>
<dbReference type="Pfam" id="PF01850">
    <property type="entry name" value="PIN"/>
    <property type="match status" value="1"/>
</dbReference>
<dbReference type="PANTHER" id="PTHR39664">
    <property type="match status" value="1"/>
</dbReference>
<dbReference type="InterPro" id="IPR029060">
    <property type="entry name" value="PIN-like_dom_sf"/>
</dbReference>
<evidence type="ECO:0000313" key="2">
    <source>
        <dbReference type="EMBL" id="CAG9167779.1"/>
    </source>
</evidence>
<protein>
    <recommendedName>
        <fullName evidence="1">PIN domain-containing protein</fullName>
    </recommendedName>
</protein>
<comment type="caution">
    <text evidence="2">The sequence shown here is derived from an EMBL/GenBank/DDBJ whole genome shotgun (WGS) entry which is preliminary data.</text>
</comment>
<evidence type="ECO:0000259" key="1">
    <source>
        <dbReference type="Pfam" id="PF01850"/>
    </source>
</evidence>
<sequence length="131" mass="14668">MIGVDTNILVRYFARDVPEQWSRADRLVNSFSSECPGYISQVALVETVWVLTRTYGVKRPGIAAAVNHLLSSRHLVLECGDVVVRALRMFETVPSDFSDCLIYKSGVKAACRYTLTFDKAAAQRLGFKLLH</sequence>
<dbReference type="SUPFAM" id="SSF88723">
    <property type="entry name" value="PIN domain-like"/>
    <property type="match status" value="1"/>
</dbReference>
<dbReference type="EMBL" id="CAJZAG010000002">
    <property type="protein sequence ID" value="CAG9167779.1"/>
    <property type="molecule type" value="Genomic_DNA"/>
</dbReference>
<gene>
    <name evidence="2" type="ORF">LMG32289_01493</name>
</gene>
<reference evidence="2 3" key="1">
    <citation type="submission" date="2021-08" db="EMBL/GenBank/DDBJ databases">
        <authorList>
            <person name="Peeters C."/>
        </authorList>
    </citation>
    <scope>NUCLEOTIDE SEQUENCE [LARGE SCALE GENOMIC DNA]</scope>
    <source>
        <strain evidence="2 3">LMG 32289</strain>
    </source>
</reference>
<proteinExistence type="predicted"/>
<evidence type="ECO:0000313" key="3">
    <source>
        <dbReference type="Proteomes" id="UP000706525"/>
    </source>
</evidence>
<dbReference type="Gene3D" id="3.40.50.1010">
    <property type="entry name" value="5'-nuclease"/>
    <property type="match status" value="1"/>
</dbReference>